<gene>
    <name evidence="1" type="ORF">FIBSPDRAFT_928070</name>
</gene>
<dbReference type="EMBL" id="KV417508">
    <property type="protein sequence ID" value="KZP27553.1"/>
    <property type="molecule type" value="Genomic_DNA"/>
</dbReference>
<dbReference type="OrthoDB" id="2750929at2759"/>
<protein>
    <submittedName>
        <fullName evidence="1">Uncharacterized protein</fullName>
    </submittedName>
</protein>
<proteinExistence type="predicted"/>
<accession>A0A166QUD0</accession>
<reference evidence="1 2" key="1">
    <citation type="journal article" date="2016" name="Mol. Biol. Evol.">
        <title>Comparative Genomics of Early-Diverging Mushroom-Forming Fungi Provides Insights into the Origins of Lignocellulose Decay Capabilities.</title>
        <authorList>
            <person name="Nagy L.G."/>
            <person name="Riley R."/>
            <person name="Tritt A."/>
            <person name="Adam C."/>
            <person name="Daum C."/>
            <person name="Floudas D."/>
            <person name="Sun H."/>
            <person name="Yadav J.S."/>
            <person name="Pangilinan J."/>
            <person name="Larsson K.H."/>
            <person name="Matsuura K."/>
            <person name="Barry K."/>
            <person name="Labutti K."/>
            <person name="Kuo R."/>
            <person name="Ohm R.A."/>
            <person name="Bhattacharya S.S."/>
            <person name="Shirouzu T."/>
            <person name="Yoshinaga Y."/>
            <person name="Martin F.M."/>
            <person name="Grigoriev I.V."/>
            <person name="Hibbett D.S."/>
        </authorList>
    </citation>
    <scope>NUCLEOTIDE SEQUENCE [LARGE SCALE GENOMIC DNA]</scope>
    <source>
        <strain evidence="1 2">CBS 109695</strain>
    </source>
</reference>
<dbReference type="Proteomes" id="UP000076532">
    <property type="component" value="Unassembled WGS sequence"/>
</dbReference>
<keyword evidence="2" id="KW-1185">Reference proteome</keyword>
<evidence type="ECO:0000313" key="1">
    <source>
        <dbReference type="EMBL" id="KZP27553.1"/>
    </source>
</evidence>
<organism evidence="1 2">
    <name type="scientific">Athelia psychrophila</name>
    <dbReference type="NCBI Taxonomy" id="1759441"/>
    <lineage>
        <taxon>Eukaryota</taxon>
        <taxon>Fungi</taxon>
        <taxon>Dikarya</taxon>
        <taxon>Basidiomycota</taxon>
        <taxon>Agaricomycotina</taxon>
        <taxon>Agaricomycetes</taxon>
        <taxon>Agaricomycetidae</taxon>
        <taxon>Atheliales</taxon>
        <taxon>Atheliaceae</taxon>
        <taxon>Athelia</taxon>
    </lineage>
</organism>
<dbReference type="AlphaFoldDB" id="A0A166QUD0"/>
<sequence length="446" mass="50175">MPSQSDVRPLRRRHSIGTLDPARLVPSDCLNLAGVCRPTISTANESFILPYHAKPNRKFLAFPAGSRGFLYLSNADEPQSSRQIRFRVTDSDSPEGFESGYDLLLPSQRPWSAALGALGKQQLAAVRELLLKDGWVSDMLPHARPKALKQSIQTLDPSRLRPADYLNLAGTGRHMISTPNSNFKLQYMQNYSDSVPFPDPASGFLYLHAPVDEPKVMWQIRFRVTDHASPTSFEFGSDLLYPNQTPWFISMGAMKAHKKQFFQLRQLLIRDGLDMDCLAEGSIWPKGPNARRFIHSLGQSFLVDFQHYRLNLVFVGFGADSSFECPIPSPFLTNARPNERGWPAHFPYRGSAWCCFEAHSSPDSTQPDTLALRIKKMITPVTTIRPELVQWIPMPQEGELVMRYTRAQKGMSKGAAGTLDPQPWTLDARMTAHPMIQAILRGKTVH</sequence>
<evidence type="ECO:0000313" key="2">
    <source>
        <dbReference type="Proteomes" id="UP000076532"/>
    </source>
</evidence>
<name>A0A166QUD0_9AGAM</name>